<dbReference type="KEGG" id="ptc:phytr_9120"/>
<dbReference type="NCBIfam" id="NF008747">
    <property type="entry name" value="PRK11780.1"/>
    <property type="match status" value="1"/>
</dbReference>
<evidence type="ECO:0000313" key="1">
    <source>
        <dbReference type="EMBL" id="AVP87841.1"/>
    </source>
</evidence>
<dbReference type="InterPro" id="IPR029062">
    <property type="entry name" value="Class_I_gatase-like"/>
</dbReference>
<protein>
    <submittedName>
        <fullName evidence="1">Isoprenoid biosynthesis protein</fullName>
    </submittedName>
</protein>
<gene>
    <name evidence="1" type="ORF">phytr_9120</name>
</gene>
<keyword evidence="2" id="KW-1185">Reference proteome</keyword>
<dbReference type="RefSeq" id="WP_106874684.1">
    <property type="nucleotide sequence ID" value="NZ_CP027845.1"/>
</dbReference>
<evidence type="ECO:0000313" key="2">
    <source>
        <dbReference type="Proteomes" id="UP000241762"/>
    </source>
</evidence>
<dbReference type="Proteomes" id="UP000241762">
    <property type="component" value="Chromosome"/>
</dbReference>
<sequence>MTKVAVVISGCGFLDGAEIYESVFTLLELDRHNAQVKIFAPNLKQTRVVDHLTNQEMSQERNVLVESARIARSKIQPLDQLNVKEFDALILPGGYGAAINLSDVASKNASAHVIDSLKATIHEFNTTSKPIGAMCIAPALLAIAFKNTTQIKITLGDSNPLISQAGALEETCKAEDVVVDATNKIVTTPAFMLNASLTKIHLGISKLVSKVLEMSKHS</sequence>
<dbReference type="PANTHER" id="PTHR10224">
    <property type="entry name" value="ES1 PROTEIN HOMOLOG, MITOCHONDRIAL"/>
    <property type="match status" value="1"/>
</dbReference>
<reference evidence="1 2" key="1">
    <citation type="submission" date="2018-03" db="EMBL/GenBank/DDBJ databases">
        <title>A gene transfer event suggests a long-term partnership between eustigmatophyte algae and a novel lineage of endosymbiotic bacteria.</title>
        <authorList>
            <person name="Yurchenko T."/>
            <person name="Sevcikova T."/>
            <person name="Pribyl P."/>
            <person name="El Karkouri K."/>
            <person name="Klimes V."/>
            <person name="Amaral R."/>
            <person name="Zbrankova V."/>
            <person name="Kim E."/>
            <person name="Raoult D."/>
            <person name="Santos L.M.A."/>
            <person name="Elias M."/>
        </authorList>
    </citation>
    <scope>NUCLEOTIDE SEQUENCE [LARGE SCALE GENOMIC DNA]</scope>
    <source>
        <strain evidence="1">CCALA 838</strain>
    </source>
</reference>
<dbReference type="OrthoDB" id="9792284at2"/>
<dbReference type="PANTHER" id="PTHR10224:SF12">
    <property type="entry name" value="GLYOXALASE ELBB"/>
    <property type="match status" value="1"/>
</dbReference>
<name>A0A2P1P9A0_9RICK</name>
<dbReference type="AlphaFoldDB" id="A0A2P1P9A0"/>
<organism evidence="1 2">
    <name type="scientific">Candidatus Phycorickettsia trachydisci</name>
    <dbReference type="NCBI Taxonomy" id="2115978"/>
    <lineage>
        <taxon>Bacteria</taxon>
        <taxon>Pseudomonadati</taxon>
        <taxon>Pseudomonadota</taxon>
        <taxon>Alphaproteobacteria</taxon>
        <taxon>Rickettsiales</taxon>
        <taxon>Rickettsiaceae</taxon>
        <taxon>Candidatus Phycorickettsia</taxon>
    </lineage>
</organism>
<proteinExistence type="predicted"/>
<dbReference type="Gene3D" id="3.40.50.880">
    <property type="match status" value="1"/>
</dbReference>
<dbReference type="EMBL" id="CP027845">
    <property type="protein sequence ID" value="AVP87841.1"/>
    <property type="molecule type" value="Genomic_DNA"/>
</dbReference>
<dbReference type="SUPFAM" id="SSF52317">
    <property type="entry name" value="Class I glutamine amidotransferase-like"/>
    <property type="match status" value="1"/>
</dbReference>
<accession>A0A2P1P9A0</accession>